<dbReference type="GO" id="GO:0003677">
    <property type="term" value="F:DNA binding"/>
    <property type="evidence" value="ECO:0007669"/>
    <property type="project" value="UniProtKB-KW"/>
</dbReference>
<dbReference type="Pfam" id="PF23552">
    <property type="entry name" value="ParB_C"/>
    <property type="match status" value="1"/>
</dbReference>
<dbReference type="InterPro" id="IPR041468">
    <property type="entry name" value="HTH_ParB/Spo0J"/>
</dbReference>
<proteinExistence type="inferred from homology"/>
<dbReference type="Gene3D" id="1.10.10.2830">
    <property type="match status" value="1"/>
</dbReference>
<comment type="caution">
    <text evidence="8">The sequence shown here is derived from an EMBL/GenBank/DDBJ whole genome shotgun (WGS) entry which is preliminary data.</text>
</comment>
<dbReference type="FunFam" id="3.90.1530.30:FF:000001">
    <property type="entry name" value="Chromosome partitioning protein ParB"/>
    <property type="match status" value="1"/>
</dbReference>
<dbReference type="Gene3D" id="3.90.1530.30">
    <property type="match status" value="1"/>
</dbReference>
<keyword evidence="2" id="KW-0159">Chromosome partition</keyword>
<evidence type="ECO:0000256" key="3">
    <source>
        <dbReference type="ARBA" id="ARBA00023125"/>
    </source>
</evidence>
<comment type="function">
    <text evidence="4">Involved in chromosome partition. Localize to both poles of the predivisional cell following completion of DNA replication. Binds to the DNA origin of replication.</text>
</comment>
<dbReference type="GO" id="GO:0007059">
    <property type="term" value="P:chromosome segregation"/>
    <property type="evidence" value="ECO:0007669"/>
    <property type="project" value="UniProtKB-KW"/>
</dbReference>
<keyword evidence="3" id="KW-0238">DNA-binding</keyword>
<name>A0A850NQF2_9PROT</name>
<feature type="region of interest" description="Disordered" evidence="5">
    <location>
        <begin position="1"/>
        <end position="30"/>
    </location>
</feature>
<reference evidence="8 10" key="1">
    <citation type="submission" date="2020-06" db="EMBL/GenBank/DDBJ databases">
        <title>Description of novel acetic acid bacteria.</title>
        <authorList>
            <person name="Sombolestani A."/>
        </authorList>
    </citation>
    <scope>NUCLEOTIDE SEQUENCE [LARGE SCALE GENOMIC DNA]</scope>
    <source>
        <strain evidence="8 10">LMG 26838</strain>
    </source>
</reference>
<feature type="compositionally biased region" description="Basic and acidic residues" evidence="5">
    <location>
        <begin position="225"/>
        <end position="248"/>
    </location>
</feature>
<feature type="domain" description="ParB-like N-terminal" evidence="6">
    <location>
        <begin position="32"/>
        <end position="124"/>
    </location>
</feature>
<dbReference type="EMBL" id="JACHXV010000001">
    <property type="protein sequence ID" value="MBB3172268.1"/>
    <property type="molecule type" value="Genomic_DNA"/>
</dbReference>
<dbReference type="InterPro" id="IPR036086">
    <property type="entry name" value="ParB/Sulfiredoxin_sf"/>
</dbReference>
<dbReference type="RefSeq" id="WP_176621935.1">
    <property type="nucleotide sequence ID" value="NZ_JABXXQ010000019.1"/>
</dbReference>
<dbReference type="Proteomes" id="UP000565205">
    <property type="component" value="Unassembled WGS sequence"/>
</dbReference>
<organism evidence="8 10">
    <name type="scientific">Endobacter medicaginis</name>
    <dbReference type="NCBI Taxonomy" id="1181271"/>
    <lineage>
        <taxon>Bacteria</taxon>
        <taxon>Pseudomonadati</taxon>
        <taxon>Pseudomonadota</taxon>
        <taxon>Alphaproteobacteria</taxon>
        <taxon>Acetobacterales</taxon>
        <taxon>Acetobacteraceae</taxon>
        <taxon>Endobacter</taxon>
    </lineage>
</organism>
<dbReference type="InterPro" id="IPR003115">
    <property type="entry name" value="ParB_N"/>
</dbReference>
<accession>A0A850NQF2</accession>
<feature type="region of interest" description="Disordered" evidence="5">
    <location>
        <begin position="220"/>
        <end position="248"/>
    </location>
</feature>
<comment type="similarity">
    <text evidence="1">Belongs to the ParB family.</text>
</comment>
<evidence type="ECO:0000313" key="10">
    <source>
        <dbReference type="Proteomes" id="UP000565205"/>
    </source>
</evidence>
<dbReference type="SMART" id="SM00470">
    <property type="entry name" value="ParB"/>
    <property type="match status" value="1"/>
</dbReference>
<dbReference type="SUPFAM" id="SSF110849">
    <property type="entry name" value="ParB/Sulfiredoxin"/>
    <property type="match status" value="1"/>
</dbReference>
<dbReference type="InterPro" id="IPR057240">
    <property type="entry name" value="ParB_dimer_C"/>
</dbReference>
<gene>
    <name evidence="7" type="ORF">FHR90_000074</name>
    <name evidence="8" type="ORF">HUK83_02470</name>
</gene>
<dbReference type="PANTHER" id="PTHR33375:SF1">
    <property type="entry name" value="CHROMOSOME-PARTITIONING PROTEIN PARB-RELATED"/>
    <property type="match status" value="1"/>
</dbReference>
<evidence type="ECO:0000313" key="9">
    <source>
        <dbReference type="Proteomes" id="UP000557688"/>
    </source>
</evidence>
<evidence type="ECO:0000256" key="4">
    <source>
        <dbReference type="ARBA" id="ARBA00025472"/>
    </source>
</evidence>
<dbReference type="AlphaFoldDB" id="A0A850NQF2"/>
<evidence type="ECO:0000313" key="7">
    <source>
        <dbReference type="EMBL" id="MBB3172268.1"/>
    </source>
</evidence>
<dbReference type="InterPro" id="IPR004437">
    <property type="entry name" value="ParB/RepB/Spo0J"/>
</dbReference>
<sequence length="297" mass="32394">MSEKKPAPRLGRGLAALLGEQGRPERPGDDLSVLPVDLLAPGPFQPRKTIDDEALSELAASIRAQGVLQPILVRPDPARPGQFQIIAGERRWRAAQAAGLHQIPAHIRRLDDTSAMAAALIENMQRQDLNPIEEAEGLQRLTTDFELTQEKLADAIGKSRSHVANTLRLLALPEAVRHDVRSGQLTAGHARALLAHPDPARGALKVLAERLTVRQTEALAQAEATGERLDPERRYRDDASSRPPPRDPEIKALERELRAQLGLDIGITFNGRGGSVRIGYRNLDQLDGILALLRGGQ</sequence>
<dbReference type="EMBL" id="JABXXQ010000019">
    <property type="protein sequence ID" value="NVN29208.1"/>
    <property type="molecule type" value="Genomic_DNA"/>
</dbReference>
<dbReference type="NCBIfam" id="TIGR00180">
    <property type="entry name" value="parB_part"/>
    <property type="match status" value="1"/>
</dbReference>
<evidence type="ECO:0000313" key="8">
    <source>
        <dbReference type="EMBL" id="NVN29208.1"/>
    </source>
</evidence>
<dbReference type="Proteomes" id="UP000557688">
    <property type="component" value="Unassembled WGS sequence"/>
</dbReference>
<feature type="compositionally biased region" description="Low complexity" evidence="5">
    <location>
        <begin position="8"/>
        <end position="19"/>
    </location>
</feature>
<dbReference type="FunFam" id="1.10.10.2830:FF:000001">
    <property type="entry name" value="Chromosome partitioning protein ParB"/>
    <property type="match status" value="1"/>
</dbReference>
<evidence type="ECO:0000256" key="5">
    <source>
        <dbReference type="SAM" id="MobiDB-lite"/>
    </source>
</evidence>
<protein>
    <submittedName>
        <fullName evidence="7">ParB family chromosome partitioning protein</fullName>
    </submittedName>
    <submittedName>
        <fullName evidence="8">ParB/RepB/Spo0J family partition protein</fullName>
    </submittedName>
</protein>
<reference evidence="7 9" key="2">
    <citation type="submission" date="2020-08" db="EMBL/GenBank/DDBJ databases">
        <title>Genomic Encyclopedia of Type Strains, Phase III (KMG-III): the genomes of soil and plant-associated and newly described type strains.</title>
        <authorList>
            <person name="Whitman W."/>
        </authorList>
    </citation>
    <scope>NUCLEOTIDE SEQUENCE [LARGE SCALE GENOMIC DNA]</scope>
    <source>
        <strain evidence="7 9">CECT 8088</strain>
    </source>
</reference>
<dbReference type="GO" id="GO:0005694">
    <property type="term" value="C:chromosome"/>
    <property type="evidence" value="ECO:0007669"/>
    <property type="project" value="TreeGrafter"/>
</dbReference>
<evidence type="ECO:0000259" key="6">
    <source>
        <dbReference type="SMART" id="SM00470"/>
    </source>
</evidence>
<dbReference type="Pfam" id="PF02195">
    <property type="entry name" value="ParB_N"/>
    <property type="match status" value="1"/>
</dbReference>
<keyword evidence="9" id="KW-1185">Reference proteome</keyword>
<dbReference type="CDD" id="cd16393">
    <property type="entry name" value="SPO0J_N"/>
    <property type="match status" value="1"/>
</dbReference>
<dbReference type="InterPro" id="IPR050336">
    <property type="entry name" value="Chromosome_partition/occlusion"/>
</dbReference>
<evidence type="ECO:0000256" key="2">
    <source>
        <dbReference type="ARBA" id="ARBA00022829"/>
    </source>
</evidence>
<dbReference type="PANTHER" id="PTHR33375">
    <property type="entry name" value="CHROMOSOME-PARTITIONING PROTEIN PARB-RELATED"/>
    <property type="match status" value="1"/>
</dbReference>
<evidence type="ECO:0000256" key="1">
    <source>
        <dbReference type="ARBA" id="ARBA00006295"/>
    </source>
</evidence>
<dbReference type="Pfam" id="PF17762">
    <property type="entry name" value="HTH_ParB"/>
    <property type="match status" value="1"/>
</dbReference>